<dbReference type="AlphaFoldDB" id="C8PGL0"/>
<reference evidence="1 2" key="1">
    <citation type="submission" date="2009-07" db="EMBL/GenBank/DDBJ databases">
        <authorList>
            <person name="Madupu R."/>
            <person name="Sebastian Y."/>
            <person name="Durkin A.S."/>
            <person name="Torralba M."/>
            <person name="Methe B."/>
            <person name="Sutton G.G."/>
            <person name="Strausberg R.L."/>
            <person name="Nelson K.E."/>
        </authorList>
    </citation>
    <scope>NUCLEOTIDE SEQUENCE [LARGE SCALE GENOMIC DNA]</scope>
    <source>
        <strain evidence="1 2">RM3268</strain>
    </source>
</reference>
<dbReference type="Proteomes" id="UP000005709">
    <property type="component" value="Unassembled WGS sequence"/>
</dbReference>
<keyword evidence="2" id="KW-1185">Reference proteome</keyword>
<dbReference type="EMBL" id="ACYG01000019">
    <property type="protein sequence ID" value="EEV18248.1"/>
    <property type="molecule type" value="Genomic_DNA"/>
</dbReference>
<name>C8PGL0_9BACT</name>
<organism evidence="1 2">
    <name type="scientific">Campylobacter gracilis RM3268</name>
    <dbReference type="NCBI Taxonomy" id="553220"/>
    <lineage>
        <taxon>Bacteria</taxon>
        <taxon>Pseudomonadati</taxon>
        <taxon>Campylobacterota</taxon>
        <taxon>Epsilonproteobacteria</taxon>
        <taxon>Campylobacterales</taxon>
        <taxon>Campylobacteraceae</taxon>
        <taxon>Campylobacter</taxon>
    </lineage>
</organism>
<evidence type="ECO:0000313" key="1">
    <source>
        <dbReference type="EMBL" id="EEV18248.1"/>
    </source>
</evidence>
<evidence type="ECO:0000313" key="2">
    <source>
        <dbReference type="Proteomes" id="UP000005709"/>
    </source>
</evidence>
<sequence length="45" mass="5316">MHNTDRAFLNFKIPPLCENLKFHGHSRMLKSRLALNFKPGFRGKF</sequence>
<comment type="caution">
    <text evidence="1">The sequence shown here is derived from an EMBL/GenBank/DDBJ whole genome shotgun (WGS) entry which is preliminary data.</text>
</comment>
<protein>
    <submittedName>
        <fullName evidence="1">Uncharacterized protein</fullName>
    </submittedName>
</protein>
<accession>C8PGL0</accession>
<proteinExistence type="predicted"/>
<gene>
    <name evidence="1" type="ORF">CAMGR0001_1004</name>
</gene>